<dbReference type="GO" id="GO:0005739">
    <property type="term" value="C:mitochondrion"/>
    <property type="evidence" value="ECO:0007669"/>
    <property type="project" value="TreeGrafter"/>
</dbReference>
<keyword evidence="5 6" id="KW-0012">Acyltransferase</keyword>
<evidence type="ECO:0000313" key="10">
    <source>
        <dbReference type="EMBL" id="KRX04714.1"/>
    </source>
</evidence>
<accession>A0A0V0QRT1</accession>
<feature type="compositionally biased region" description="Polar residues" evidence="7">
    <location>
        <begin position="120"/>
        <end position="132"/>
    </location>
</feature>
<evidence type="ECO:0000256" key="7">
    <source>
        <dbReference type="SAM" id="MobiDB-lite"/>
    </source>
</evidence>
<name>A0A0V0QRT1_PSEPJ</name>
<evidence type="ECO:0000256" key="4">
    <source>
        <dbReference type="ARBA" id="ARBA00022823"/>
    </source>
</evidence>
<dbReference type="EC" id="2.3.1.-" evidence="6"/>
<feature type="domain" description="Peripheral subunit-binding (PSBD)" evidence="9">
    <location>
        <begin position="205"/>
        <end position="242"/>
    </location>
</feature>
<dbReference type="InParanoid" id="A0A0V0QRT1"/>
<proteinExistence type="inferred from homology"/>
<dbReference type="GO" id="GO:0016407">
    <property type="term" value="F:acetyltransferase activity"/>
    <property type="evidence" value="ECO:0007669"/>
    <property type="project" value="TreeGrafter"/>
</dbReference>
<dbReference type="InterPro" id="IPR050743">
    <property type="entry name" value="2-oxoacid_DH_E2_comp"/>
</dbReference>
<dbReference type="OrthoDB" id="202158at2759"/>
<dbReference type="InterPro" id="IPR004167">
    <property type="entry name" value="PSBD"/>
</dbReference>
<dbReference type="AlphaFoldDB" id="A0A0V0QRT1"/>
<dbReference type="InterPro" id="IPR023213">
    <property type="entry name" value="CAT-like_dom_sf"/>
</dbReference>
<dbReference type="Gene3D" id="3.30.559.10">
    <property type="entry name" value="Chloramphenicol acetyltransferase-like domain"/>
    <property type="match status" value="1"/>
</dbReference>
<feature type="region of interest" description="Disordered" evidence="7">
    <location>
        <begin position="113"/>
        <end position="133"/>
    </location>
</feature>
<dbReference type="InterPro" id="IPR001078">
    <property type="entry name" value="2-oxoacid_DH_actylTfrase"/>
</dbReference>
<dbReference type="GO" id="GO:0031405">
    <property type="term" value="F:lipoic acid binding"/>
    <property type="evidence" value="ECO:0007669"/>
    <property type="project" value="TreeGrafter"/>
</dbReference>
<feature type="region of interest" description="Disordered" evidence="7">
    <location>
        <begin position="252"/>
        <end position="277"/>
    </location>
</feature>
<dbReference type="OMA" id="MPFCIKA"/>
<reference evidence="10 11" key="1">
    <citation type="journal article" date="2015" name="Sci. Rep.">
        <title>Genome of the facultative scuticociliatosis pathogen Pseudocohnilembus persalinus provides insight into its virulence through horizontal gene transfer.</title>
        <authorList>
            <person name="Xiong J."/>
            <person name="Wang G."/>
            <person name="Cheng J."/>
            <person name="Tian M."/>
            <person name="Pan X."/>
            <person name="Warren A."/>
            <person name="Jiang C."/>
            <person name="Yuan D."/>
            <person name="Miao W."/>
        </authorList>
    </citation>
    <scope>NUCLEOTIDE SEQUENCE [LARGE SCALE GENOMIC DNA]</scope>
    <source>
        <strain evidence="10">36N120E</strain>
    </source>
</reference>
<organism evidence="10 11">
    <name type="scientific">Pseudocohnilembus persalinus</name>
    <name type="common">Ciliate</name>
    <dbReference type="NCBI Taxonomy" id="266149"/>
    <lineage>
        <taxon>Eukaryota</taxon>
        <taxon>Sar</taxon>
        <taxon>Alveolata</taxon>
        <taxon>Ciliophora</taxon>
        <taxon>Intramacronucleata</taxon>
        <taxon>Oligohymenophorea</taxon>
        <taxon>Scuticociliatia</taxon>
        <taxon>Philasterida</taxon>
        <taxon>Pseudocohnilembidae</taxon>
        <taxon>Pseudocohnilembus</taxon>
    </lineage>
</organism>
<dbReference type="Pfam" id="PF00364">
    <property type="entry name" value="Biotin_lipoyl"/>
    <property type="match status" value="1"/>
</dbReference>
<dbReference type="PROSITE" id="PS50968">
    <property type="entry name" value="BIOTINYL_LIPOYL"/>
    <property type="match status" value="1"/>
</dbReference>
<dbReference type="PROSITE" id="PS51826">
    <property type="entry name" value="PSBD"/>
    <property type="match status" value="2"/>
</dbReference>
<dbReference type="EMBL" id="LDAU01000112">
    <property type="protein sequence ID" value="KRX04714.1"/>
    <property type="molecule type" value="Genomic_DNA"/>
</dbReference>
<comment type="similarity">
    <text evidence="2 6">Belongs to the 2-oxoacid dehydrogenase family.</text>
</comment>
<keyword evidence="3 6" id="KW-0808">Transferase</keyword>
<evidence type="ECO:0000256" key="2">
    <source>
        <dbReference type="ARBA" id="ARBA00007317"/>
    </source>
</evidence>
<dbReference type="InterPro" id="IPR036625">
    <property type="entry name" value="E3-bd_dom_sf"/>
</dbReference>
<dbReference type="InterPro" id="IPR000089">
    <property type="entry name" value="Biotin_lipoyl"/>
</dbReference>
<comment type="cofactor">
    <cofactor evidence="1 6">
        <name>(R)-lipoate</name>
        <dbReference type="ChEBI" id="CHEBI:83088"/>
    </cofactor>
</comment>
<feature type="domain" description="Peripheral subunit-binding (PSBD)" evidence="9">
    <location>
        <begin position="163"/>
        <end position="200"/>
    </location>
</feature>
<dbReference type="PANTHER" id="PTHR43178">
    <property type="entry name" value="DIHYDROLIPOAMIDE ACETYLTRANSFERASE COMPONENT OF PYRUVATE DEHYDROGENASE COMPLEX"/>
    <property type="match status" value="1"/>
</dbReference>
<evidence type="ECO:0000313" key="11">
    <source>
        <dbReference type="Proteomes" id="UP000054937"/>
    </source>
</evidence>
<evidence type="ECO:0000259" key="9">
    <source>
        <dbReference type="PROSITE" id="PS51826"/>
    </source>
</evidence>
<keyword evidence="4 6" id="KW-0450">Lipoyl</keyword>
<dbReference type="Pfam" id="PF00198">
    <property type="entry name" value="2-oxoacid_dh"/>
    <property type="match status" value="1"/>
</dbReference>
<evidence type="ECO:0000256" key="5">
    <source>
        <dbReference type="ARBA" id="ARBA00023315"/>
    </source>
</evidence>
<dbReference type="PANTHER" id="PTHR43178:SF5">
    <property type="entry name" value="LIPOAMIDE ACYLTRANSFERASE COMPONENT OF BRANCHED-CHAIN ALPHA-KETO ACID DEHYDROGENASE COMPLEX, MITOCHONDRIAL"/>
    <property type="match status" value="1"/>
</dbReference>
<dbReference type="Proteomes" id="UP000054937">
    <property type="component" value="Unassembled WGS sequence"/>
</dbReference>
<sequence length="507" mass="56322">MLSLKLLSNGKKIALGNKLIINKNFFDFGTIKTFILPDLGEKIKEATIKEWHVKVGDTVEEFQTLADVSTDKLFTQIPSDFNGKIHKLYYEEEENALIGKPFVDIEVEDGEYAASENDKQSPNSATSDQPATSHIEKDQIDYSQKHENNTQNQIQNKQKGAALATPYVRGLAKNQGIDIDKVIGSGPEGRVLEEDLQKYGKRSNQYSPATRSLAAEYGIDIHQVTGTGRDGLILKSDILDYVKANNIPSKSVQTMQDMKKPLTQQKQQSPATLSDQKLTTEKIQMDGFARGMQKSMTAANSIPHLYVQEEIDLTEAKAFRETLKKNNQKITFMSIFVKAFSLALTDYPIINSLYDPETPFEYKIAQNHNITVAINSPHGLVVPNIKNVQNLSLLQIQHEINALREKADKGQLGPKELYDGTVSISNVGVVGGTYASPLLFAPQTSIVAVGRMMEVPKFVGNQVVPRSMINVSLGCDHRVIDGATAAGFLMRWKFLLENPAMMLVQMK</sequence>
<feature type="domain" description="Lipoyl-binding" evidence="8">
    <location>
        <begin position="31"/>
        <end position="106"/>
    </location>
</feature>
<keyword evidence="11" id="KW-1185">Reference proteome</keyword>
<dbReference type="Pfam" id="PF02817">
    <property type="entry name" value="E3_binding"/>
    <property type="match status" value="2"/>
</dbReference>
<evidence type="ECO:0000256" key="3">
    <source>
        <dbReference type="ARBA" id="ARBA00022679"/>
    </source>
</evidence>
<dbReference type="FunFam" id="3.30.559.10:FF:000007">
    <property type="entry name" value="Dihydrolipoamide acetyltransferase component of pyruvate dehydrogenase complex"/>
    <property type="match status" value="1"/>
</dbReference>
<evidence type="ECO:0000256" key="6">
    <source>
        <dbReference type="RuleBase" id="RU003423"/>
    </source>
</evidence>
<dbReference type="Gene3D" id="2.40.50.100">
    <property type="match status" value="1"/>
</dbReference>
<comment type="caution">
    <text evidence="10">The sequence shown here is derived from an EMBL/GenBank/DDBJ whole genome shotgun (WGS) entry which is preliminary data.</text>
</comment>
<dbReference type="Gene3D" id="4.10.320.10">
    <property type="entry name" value="E3-binding domain"/>
    <property type="match status" value="2"/>
</dbReference>
<evidence type="ECO:0000256" key="1">
    <source>
        <dbReference type="ARBA" id="ARBA00001938"/>
    </source>
</evidence>
<dbReference type="SUPFAM" id="SSF47005">
    <property type="entry name" value="Peripheral subunit-binding domain of 2-oxo acid dehydrogenase complex"/>
    <property type="match status" value="2"/>
</dbReference>
<protein>
    <recommendedName>
        <fullName evidence="6">Dihydrolipoamide acetyltransferase component of pyruvate dehydrogenase complex</fullName>
        <ecNumber evidence="6">2.3.1.-</ecNumber>
    </recommendedName>
</protein>
<dbReference type="CDD" id="cd06849">
    <property type="entry name" value="lipoyl_domain"/>
    <property type="match status" value="1"/>
</dbReference>
<dbReference type="SUPFAM" id="SSF51230">
    <property type="entry name" value="Single hybrid motif"/>
    <property type="match status" value="1"/>
</dbReference>
<dbReference type="FunCoup" id="A0A0V0QRT1">
    <property type="interactions" value="251"/>
</dbReference>
<evidence type="ECO:0000259" key="8">
    <source>
        <dbReference type="PROSITE" id="PS50968"/>
    </source>
</evidence>
<dbReference type="SUPFAM" id="SSF52777">
    <property type="entry name" value="CoA-dependent acyltransferases"/>
    <property type="match status" value="1"/>
</dbReference>
<dbReference type="InterPro" id="IPR011053">
    <property type="entry name" value="Single_hybrid_motif"/>
</dbReference>
<gene>
    <name evidence="10" type="ORF">PPERSA_03105</name>
</gene>